<dbReference type="Pfam" id="PF13243">
    <property type="entry name" value="SQHop_cyclase_C"/>
    <property type="match status" value="1"/>
</dbReference>
<dbReference type="InterPro" id="IPR001330">
    <property type="entry name" value="Prenyltrans"/>
</dbReference>
<name>A0A517MDU3_9BACT</name>
<dbReference type="KEGG" id="rml:FF011L_18080"/>
<protein>
    <submittedName>
        <fullName evidence="6">Sporulenol synthase</fullName>
        <ecNumber evidence="6">4.2.1.137</ecNumber>
    </submittedName>
</protein>
<dbReference type="GO" id="GO:0016829">
    <property type="term" value="F:lyase activity"/>
    <property type="evidence" value="ECO:0007669"/>
    <property type="project" value="UniProtKB-KW"/>
</dbReference>
<dbReference type="Pfam" id="PF00432">
    <property type="entry name" value="Prenyltrans"/>
    <property type="match status" value="1"/>
</dbReference>
<sequence>MMHDPNSPLASGASPNLKHTLQKLRTNLLAERTPSGHWVGWLSPSALSTATAVSAIAAVLRSTGTDTQQATGLQALVQRGIGYLRTAQNADGGFGDTDRSHSNIATTYLAVAAFRLASPYLSGPGFSTNGSAQEDVSGDDASGDALRISRAESYLKVSGEIDGLRARYGTDKTFVVPILTNCAIAGMVPWKEVPRLPFEAALFPQSMYRFLQMPVVSYAIPALVAIGQARHFQGPPAFLPIRAIRAAAVPKTMRVLESMQPASGGYLEATPLTAFVLMSLAATDRADCQVARRAIEFLERSVLEDGSWPIDTNLATWVSSLSMFALAETETLQLEGADDSWCSQELIDWHLSCQHRQRHPFTGASPGGWGWSDLSGAVPDGDDTPGAMLALLSCLGRAKPLGAAEDRKADIERASLEGAEWLLKLQNRDGGWPTFCRGWGKLPFDRSSVDLTAHAIRALTKLFAAESTAASNVDLKQRVDKAIDKGFEFLERQQQADGRWLPLWFGNQDLPNEENPFYGTGRVLLAYAEGKRERPAVVQKAVQFLVDQQNPDGGWGGGPSLGGWLKSRGYATENRQGIPLSSSVEETAVVTEGLAAVAEKDPNLALSLQETETDPTTGENPDMMGTRLPQVISRGAHFLVDAVAAGREQEAWPIGFYFAKLWYHERMYPAVFATSALCRVLKFHAANDNASETC</sequence>
<evidence type="ECO:0000313" key="7">
    <source>
        <dbReference type="Proteomes" id="UP000320672"/>
    </source>
</evidence>
<dbReference type="GO" id="GO:0016866">
    <property type="term" value="F:intramolecular transferase activity"/>
    <property type="evidence" value="ECO:0007669"/>
    <property type="project" value="InterPro"/>
</dbReference>
<proteinExistence type="inferred from homology"/>
<keyword evidence="3" id="KW-0677">Repeat</keyword>
<keyword evidence="6" id="KW-0456">Lyase</keyword>
<dbReference type="SUPFAM" id="SSF81853">
    <property type="entry name" value="Family 10 polysaccharide lyase"/>
    <property type="match status" value="1"/>
</dbReference>
<evidence type="ECO:0000256" key="1">
    <source>
        <dbReference type="ARBA" id="ARBA00004999"/>
    </source>
</evidence>
<dbReference type="EMBL" id="CP036262">
    <property type="protein sequence ID" value="QDS93053.1"/>
    <property type="molecule type" value="Genomic_DNA"/>
</dbReference>
<evidence type="ECO:0000256" key="2">
    <source>
        <dbReference type="ARBA" id="ARBA00009755"/>
    </source>
</evidence>
<gene>
    <name evidence="6" type="primary">sqhC</name>
    <name evidence="6" type="ORF">FF011L_18080</name>
</gene>
<dbReference type="InterPro" id="IPR018333">
    <property type="entry name" value="Squalene_cyclase"/>
</dbReference>
<dbReference type="EC" id="4.2.1.137" evidence="6"/>
<evidence type="ECO:0000313" key="6">
    <source>
        <dbReference type="EMBL" id="QDS93053.1"/>
    </source>
</evidence>
<dbReference type="GO" id="GO:0016104">
    <property type="term" value="P:triterpenoid biosynthetic process"/>
    <property type="evidence" value="ECO:0007669"/>
    <property type="project" value="InterPro"/>
</dbReference>
<dbReference type="UniPathway" id="UPA00337"/>
<feature type="domain" description="Squalene cyclase C-terminal" evidence="5">
    <location>
        <begin position="348"/>
        <end position="557"/>
    </location>
</feature>
<comment type="similarity">
    <text evidence="2">Belongs to the terpene cyclase/mutase family.</text>
</comment>
<dbReference type="PANTHER" id="PTHR11764">
    <property type="entry name" value="TERPENE CYCLASE/MUTASE FAMILY MEMBER"/>
    <property type="match status" value="1"/>
</dbReference>
<evidence type="ECO:0000259" key="5">
    <source>
        <dbReference type="Pfam" id="PF13243"/>
    </source>
</evidence>
<dbReference type="SUPFAM" id="SSF48239">
    <property type="entry name" value="Terpenoid cyclases/Protein prenyltransferases"/>
    <property type="match status" value="1"/>
</dbReference>
<dbReference type="AlphaFoldDB" id="A0A517MDU3"/>
<evidence type="ECO:0000259" key="4">
    <source>
        <dbReference type="Pfam" id="PF00432"/>
    </source>
</evidence>
<reference evidence="6 7" key="1">
    <citation type="submission" date="2019-02" db="EMBL/GenBank/DDBJ databases">
        <title>Deep-cultivation of Planctomycetes and their phenomic and genomic characterization uncovers novel biology.</title>
        <authorList>
            <person name="Wiegand S."/>
            <person name="Jogler M."/>
            <person name="Boedeker C."/>
            <person name="Pinto D."/>
            <person name="Vollmers J."/>
            <person name="Rivas-Marin E."/>
            <person name="Kohn T."/>
            <person name="Peeters S.H."/>
            <person name="Heuer A."/>
            <person name="Rast P."/>
            <person name="Oberbeckmann S."/>
            <person name="Bunk B."/>
            <person name="Jeske O."/>
            <person name="Meyerdierks A."/>
            <person name="Storesund J.E."/>
            <person name="Kallscheuer N."/>
            <person name="Luecker S."/>
            <person name="Lage O.M."/>
            <person name="Pohl T."/>
            <person name="Merkel B.J."/>
            <person name="Hornburger P."/>
            <person name="Mueller R.-W."/>
            <person name="Bruemmer F."/>
            <person name="Labrenz M."/>
            <person name="Spormann A.M."/>
            <person name="Op den Camp H."/>
            <person name="Overmann J."/>
            <person name="Amann R."/>
            <person name="Jetten M.S.M."/>
            <person name="Mascher T."/>
            <person name="Medema M.H."/>
            <person name="Devos D.P."/>
            <person name="Kaster A.-K."/>
            <person name="Ovreas L."/>
            <person name="Rohde M."/>
            <person name="Galperin M.Y."/>
            <person name="Jogler C."/>
        </authorList>
    </citation>
    <scope>NUCLEOTIDE SEQUENCE [LARGE SCALE GENOMIC DNA]</scope>
    <source>
        <strain evidence="6 7">FF011L</strain>
    </source>
</reference>
<keyword evidence="7" id="KW-1185">Reference proteome</keyword>
<evidence type="ECO:0000256" key="3">
    <source>
        <dbReference type="ARBA" id="ARBA00022737"/>
    </source>
</evidence>
<dbReference type="Proteomes" id="UP000320672">
    <property type="component" value="Chromosome"/>
</dbReference>
<feature type="domain" description="Prenyltransferase alpha-alpha toroid" evidence="4">
    <location>
        <begin position="60"/>
        <end position="118"/>
    </location>
</feature>
<organism evidence="6 7">
    <name type="scientific">Roseimaritima multifibrata</name>
    <dbReference type="NCBI Taxonomy" id="1930274"/>
    <lineage>
        <taxon>Bacteria</taxon>
        <taxon>Pseudomonadati</taxon>
        <taxon>Planctomycetota</taxon>
        <taxon>Planctomycetia</taxon>
        <taxon>Pirellulales</taxon>
        <taxon>Pirellulaceae</taxon>
        <taxon>Roseimaritima</taxon>
    </lineage>
</organism>
<dbReference type="InterPro" id="IPR008930">
    <property type="entry name" value="Terpenoid_cyclase/PrenylTrfase"/>
</dbReference>
<dbReference type="InterPro" id="IPR032696">
    <property type="entry name" value="SQ_cyclase_C"/>
</dbReference>
<dbReference type="PANTHER" id="PTHR11764:SF20">
    <property type="entry name" value="LANOSTEROL SYNTHASE"/>
    <property type="match status" value="1"/>
</dbReference>
<accession>A0A517MDU3</accession>
<dbReference type="Gene3D" id="1.50.10.20">
    <property type="match status" value="2"/>
</dbReference>
<comment type="pathway">
    <text evidence="1">Secondary metabolite biosynthesis; hopanoid biosynthesis.</text>
</comment>
<dbReference type="GO" id="GO:0005811">
    <property type="term" value="C:lipid droplet"/>
    <property type="evidence" value="ECO:0007669"/>
    <property type="project" value="InterPro"/>
</dbReference>